<keyword evidence="1" id="KW-0472">Membrane</keyword>
<sequence length="115" mass="13196">MDPLKLTFSILFIAAGLFHFLRPQLFVKIMPPWVPWHRFMVFFSGFLEILFGVMLLVPSTSAIGAWGLIAVLIGVFPANIHMAVNSDQFPEIPAWLLWLRLPMQLVLIGWAWIYV</sequence>
<gene>
    <name evidence="2" type="ORF">DDZ15_12440</name>
</gene>
<name>A0A316TMZ5_9BACT</name>
<protein>
    <submittedName>
        <fullName evidence="2">DoxX family protein</fullName>
    </submittedName>
</protein>
<keyword evidence="1" id="KW-1133">Transmembrane helix</keyword>
<keyword evidence="3" id="KW-1185">Reference proteome</keyword>
<reference evidence="2 3" key="1">
    <citation type="submission" date="2018-05" db="EMBL/GenBank/DDBJ databases">
        <title>Rhodohalobacter halophilus gen. nov., sp. nov., a moderately halophilic member of the family Balneolaceae.</title>
        <authorList>
            <person name="Liu Z.-W."/>
        </authorList>
    </citation>
    <scope>NUCLEOTIDE SEQUENCE [LARGE SCALE GENOMIC DNA]</scope>
    <source>
        <strain evidence="2 3">8A47</strain>
    </source>
</reference>
<accession>A0A316TMZ5</accession>
<dbReference type="EMBL" id="QGGB01000008">
    <property type="protein sequence ID" value="PWN05983.1"/>
    <property type="molecule type" value="Genomic_DNA"/>
</dbReference>
<organism evidence="2 3">
    <name type="scientific">Rhodohalobacter mucosus</name>
    <dbReference type="NCBI Taxonomy" id="2079485"/>
    <lineage>
        <taxon>Bacteria</taxon>
        <taxon>Pseudomonadati</taxon>
        <taxon>Balneolota</taxon>
        <taxon>Balneolia</taxon>
        <taxon>Balneolales</taxon>
        <taxon>Balneolaceae</taxon>
        <taxon>Rhodohalobacter</taxon>
    </lineage>
</organism>
<dbReference type="OrthoDB" id="327939at2"/>
<evidence type="ECO:0000256" key="1">
    <source>
        <dbReference type="SAM" id="Phobius"/>
    </source>
</evidence>
<feature type="transmembrane region" description="Helical" evidence="1">
    <location>
        <begin position="63"/>
        <end position="80"/>
    </location>
</feature>
<feature type="transmembrane region" description="Helical" evidence="1">
    <location>
        <begin position="6"/>
        <end position="27"/>
    </location>
</feature>
<proteinExistence type="predicted"/>
<keyword evidence="1" id="KW-0812">Transmembrane</keyword>
<dbReference type="PANTHER" id="PTHR36974:SF1">
    <property type="entry name" value="DOXX FAMILY MEMBRANE PROTEIN"/>
    <property type="match status" value="1"/>
</dbReference>
<dbReference type="Proteomes" id="UP000245533">
    <property type="component" value="Unassembled WGS sequence"/>
</dbReference>
<feature type="transmembrane region" description="Helical" evidence="1">
    <location>
        <begin position="39"/>
        <end position="57"/>
    </location>
</feature>
<evidence type="ECO:0000313" key="2">
    <source>
        <dbReference type="EMBL" id="PWN05983.1"/>
    </source>
</evidence>
<dbReference type="RefSeq" id="WP_109647425.1">
    <property type="nucleotide sequence ID" value="NZ_QGGB01000008.1"/>
</dbReference>
<dbReference type="PANTHER" id="PTHR36974">
    <property type="entry name" value="MEMBRANE PROTEIN-RELATED"/>
    <property type="match status" value="1"/>
</dbReference>
<evidence type="ECO:0000313" key="3">
    <source>
        <dbReference type="Proteomes" id="UP000245533"/>
    </source>
</evidence>
<dbReference type="AlphaFoldDB" id="A0A316TMZ5"/>
<comment type="caution">
    <text evidence="2">The sequence shown here is derived from an EMBL/GenBank/DDBJ whole genome shotgun (WGS) entry which is preliminary data.</text>
</comment>
<feature type="transmembrane region" description="Helical" evidence="1">
    <location>
        <begin position="92"/>
        <end position="113"/>
    </location>
</feature>